<comment type="caution">
    <text evidence="1">The sequence shown here is derived from an EMBL/GenBank/DDBJ whole genome shotgun (WGS) entry which is preliminary data.</text>
</comment>
<evidence type="ECO:0000313" key="2">
    <source>
        <dbReference type="Proteomes" id="UP000305778"/>
    </source>
</evidence>
<dbReference type="AlphaFoldDB" id="A0A4U0RBY8"/>
<dbReference type="EMBL" id="SUMC01000273">
    <property type="protein sequence ID" value="TJZ92769.1"/>
    <property type="molecule type" value="Genomic_DNA"/>
</dbReference>
<reference evidence="1 2" key="1">
    <citation type="submission" date="2019-04" db="EMBL/GenBank/DDBJ databases">
        <title>Streptomyces oryziradicis sp. nov., a novel actinomycete isolated from rhizosphere soil of rice (Oryza sativa L.).</title>
        <authorList>
            <person name="Li C."/>
        </authorList>
    </citation>
    <scope>NUCLEOTIDE SEQUENCE [LARGE SCALE GENOMIC DNA]</scope>
    <source>
        <strain evidence="1 2">NEAU-C40</strain>
    </source>
</reference>
<keyword evidence="2" id="KW-1185">Reference proteome</keyword>
<gene>
    <name evidence="1" type="ORF">FCI23_55000</name>
</gene>
<organism evidence="1 2">
    <name type="scientific">Actinacidiphila oryziradicis</name>
    <dbReference type="NCBI Taxonomy" id="2571141"/>
    <lineage>
        <taxon>Bacteria</taxon>
        <taxon>Bacillati</taxon>
        <taxon>Actinomycetota</taxon>
        <taxon>Actinomycetes</taxon>
        <taxon>Kitasatosporales</taxon>
        <taxon>Streptomycetaceae</taxon>
        <taxon>Actinacidiphila</taxon>
    </lineage>
</organism>
<evidence type="ECO:0000313" key="1">
    <source>
        <dbReference type="EMBL" id="TJZ92769.1"/>
    </source>
</evidence>
<sequence length="26" mass="3088">MWWNFVGRSNEDIAQARADWIHQCPG</sequence>
<proteinExistence type="predicted"/>
<dbReference type="Proteomes" id="UP000305778">
    <property type="component" value="Unassembled WGS sequence"/>
</dbReference>
<protein>
    <submittedName>
        <fullName evidence="1">Uncharacterized protein</fullName>
    </submittedName>
</protein>
<accession>A0A4U0RBY8</accession>
<name>A0A4U0RBY8_9ACTN</name>